<dbReference type="Gene3D" id="2.170.130.10">
    <property type="entry name" value="TonB-dependent receptor, plug domain"/>
    <property type="match status" value="1"/>
</dbReference>
<dbReference type="Gene3D" id="2.60.40.1120">
    <property type="entry name" value="Carboxypeptidase-like, regulatory domain"/>
    <property type="match status" value="1"/>
</dbReference>
<dbReference type="PANTHER" id="PTHR30069">
    <property type="entry name" value="TONB-DEPENDENT OUTER MEMBRANE RECEPTOR"/>
    <property type="match status" value="1"/>
</dbReference>
<dbReference type="InterPro" id="IPR008969">
    <property type="entry name" value="CarboxyPept-like_regulatory"/>
</dbReference>
<dbReference type="OrthoDB" id="9804995at2"/>
<keyword evidence="1" id="KW-0732">Signal</keyword>
<dbReference type="SUPFAM" id="SSF56935">
    <property type="entry name" value="Porins"/>
    <property type="match status" value="1"/>
</dbReference>
<protein>
    <submittedName>
        <fullName evidence="2">TonB-dependent receptor-like protein</fullName>
    </submittedName>
</protein>
<dbReference type="EMBL" id="SLWK01000019">
    <property type="protein sequence ID" value="TCO04061.1"/>
    <property type="molecule type" value="Genomic_DNA"/>
</dbReference>
<evidence type="ECO:0000256" key="1">
    <source>
        <dbReference type="ARBA" id="ARBA00022729"/>
    </source>
</evidence>
<proteinExistence type="predicted"/>
<evidence type="ECO:0000313" key="2">
    <source>
        <dbReference type="EMBL" id="TCO04061.1"/>
    </source>
</evidence>
<reference evidence="2 3" key="1">
    <citation type="submission" date="2019-03" db="EMBL/GenBank/DDBJ databases">
        <title>Genomic Encyclopedia of Type Strains, Phase IV (KMG-IV): sequencing the most valuable type-strain genomes for metagenomic binning, comparative biology and taxonomic classification.</title>
        <authorList>
            <person name="Goeker M."/>
        </authorList>
    </citation>
    <scope>NUCLEOTIDE SEQUENCE [LARGE SCALE GENOMIC DNA]</scope>
    <source>
        <strain evidence="2 3">DSM 24179</strain>
    </source>
</reference>
<dbReference type="InterPro" id="IPR037066">
    <property type="entry name" value="Plug_dom_sf"/>
</dbReference>
<dbReference type="AlphaFoldDB" id="A0A4R2G8Z5"/>
<accession>A0A4R2G8Z5</accession>
<comment type="caution">
    <text evidence="2">The sequence shown here is derived from an EMBL/GenBank/DDBJ whole genome shotgun (WGS) entry which is preliminary data.</text>
</comment>
<dbReference type="GO" id="GO:0015344">
    <property type="term" value="F:siderophore uptake transmembrane transporter activity"/>
    <property type="evidence" value="ECO:0007669"/>
    <property type="project" value="TreeGrafter"/>
</dbReference>
<dbReference type="InterPro" id="IPR039426">
    <property type="entry name" value="TonB-dep_rcpt-like"/>
</dbReference>
<dbReference type="SUPFAM" id="SSF49464">
    <property type="entry name" value="Carboxypeptidase regulatory domain-like"/>
    <property type="match status" value="1"/>
</dbReference>
<dbReference type="RefSeq" id="WP_132435402.1">
    <property type="nucleotide sequence ID" value="NZ_SLWK01000019.1"/>
</dbReference>
<dbReference type="Proteomes" id="UP000295221">
    <property type="component" value="Unassembled WGS sequence"/>
</dbReference>
<organism evidence="2 3">
    <name type="scientific">Natronoflexus pectinivorans</name>
    <dbReference type="NCBI Taxonomy" id="682526"/>
    <lineage>
        <taxon>Bacteria</taxon>
        <taxon>Pseudomonadati</taxon>
        <taxon>Bacteroidota</taxon>
        <taxon>Bacteroidia</taxon>
        <taxon>Marinilabiliales</taxon>
        <taxon>Marinilabiliaceae</taxon>
        <taxon>Natronoflexus</taxon>
    </lineage>
</organism>
<gene>
    <name evidence="2" type="ORF">EV194_11951</name>
</gene>
<evidence type="ECO:0000313" key="3">
    <source>
        <dbReference type="Proteomes" id="UP000295221"/>
    </source>
</evidence>
<dbReference type="GO" id="GO:0044718">
    <property type="term" value="P:siderophore transmembrane transport"/>
    <property type="evidence" value="ECO:0007669"/>
    <property type="project" value="TreeGrafter"/>
</dbReference>
<dbReference type="GO" id="GO:0009279">
    <property type="term" value="C:cell outer membrane"/>
    <property type="evidence" value="ECO:0007669"/>
    <property type="project" value="TreeGrafter"/>
</dbReference>
<dbReference type="PANTHER" id="PTHR30069:SF29">
    <property type="entry name" value="HEMOGLOBIN AND HEMOGLOBIN-HAPTOGLOBIN-BINDING PROTEIN 1-RELATED"/>
    <property type="match status" value="1"/>
</dbReference>
<sequence>MIKAFILLCLMMVFHFSLYSISLTQTLRGTVIDRQTQTTLPGANIVITSLDTQRGAVTNQNGYFRFENVPVGRISITVSFIGYRNVALNNLELQSGRELVLNIELDQSGILGEEVTITADVDKAAPINRLATVSARSFTVEETERYAGSFNDVARMAANFAGVMGNDDSRNDIIIRGNSPVGLLWKLEGVDVPNPNHWGMMGSTGGPVSMLNNTLLSNSDFFTGAFPAEYGNAISGVFDLRMRNGNNEQNEFLGQIGFNGFELGAEGPISEENGSSFLINYRYSTLALFERFGMDFGTVGVPYYQDISFKVNFPNTRLGGISLFALGGKSFIEIWDSRKDTINERLDLYGIDGFDITSSARTGVVGLNQLYHINSNTYTRVTLAAMSQSATNKVDTITPETYSIEPFYRDNMTDNRLFASVMLNRSFSFRHLLRAGFSSTIVFPSLQDSIHRKYEQRWEQQFNHKGNFTLLQSYIQWQFIPIDEITLNTGINHQHNTLNGKNVFDPRLGIKWQPLPRHIFSFGYGMHHQTPSPILYFLQVNNNGDFVMPNRNLDFIRSRHLVLGYDFRINAFTRIKTEIYRQDISRAAIDAAERNAWSVLNQGASFQFKLAEYMESKGTGRNHGVELTLERFLNRGFYYLITASLFESAYKGSNEISSSTAFNNNHVVNALVGKEFEIRKSNPNSRQMLAFDFKTTHAGGMRATPWTASFNNELNEYEREFDYTRAFSRKLNNYARTDFSITLKTNRGRITQQWGLEITNLFNRKNIFSESFNKQTGETELVYQPARLIIPQYRILF</sequence>
<dbReference type="Pfam" id="PF13715">
    <property type="entry name" value="CarbopepD_reg_2"/>
    <property type="match status" value="1"/>
</dbReference>
<keyword evidence="2" id="KW-0675">Receptor</keyword>
<name>A0A4R2G8Z5_9BACT</name>
<keyword evidence="3" id="KW-1185">Reference proteome</keyword>